<evidence type="ECO:0000256" key="2">
    <source>
        <dbReference type="SAM" id="SignalP"/>
    </source>
</evidence>
<feature type="compositionally biased region" description="Polar residues" evidence="1">
    <location>
        <begin position="608"/>
        <end position="618"/>
    </location>
</feature>
<dbReference type="Proteomes" id="UP000799291">
    <property type="component" value="Unassembled WGS sequence"/>
</dbReference>
<feature type="region of interest" description="Disordered" evidence="1">
    <location>
        <begin position="604"/>
        <end position="628"/>
    </location>
</feature>
<dbReference type="Pfam" id="PF03372">
    <property type="entry name" value="Exo_endo_phos"/>
    <property type="match status" value="1"/>
</dbReference>
<keyword evidence="4" id="KW-0269">Exonuclease</keyword>
<dbReference type="PANTHER" id="PTHR42834:SF1">
    <property type="entry name" value="ENDONUCLEASE_EXONUCLEASE_PHOSPHATASE FAMILY PROTEIN (AFU_ORTHOLOGUE AFUA_3G09210)"/>
    <property type="match status" value="1"/>
</dbReference>
<feature type="signal peptide" evidence="2">
    <location>
        <begin position="1"/>
        <end position="19"/>
    </location>
</feature>
<keyword evidence="2" id="KW-0732">Signal</keyword>
<keyword evidence="4" id="KW-0378">Hydrolase</keyword>
<dbReference type="EMBL" id="MU005582">
    <property type="protein sequence ID" value="KAF2684127.1"/>
    <property type="molecule type" value="Genomic_DNA"/>
</dbReference>
<evidence type="ECO:0000256" key="1">
    <source>
        <dbReference type="SAM" id="MobiDB-lite"/>
    </source>
</evidence>
<dbReference type="GO" id="GO:0004527">
    <property type="term" value="F:exonuclease activity"/>
    <property type="evidence" value="ECO:0007669"/>
    <property type="project" value="UniProtKB-KW"/>
</dbReference>
<evidence type="ECO:0000313" key="5">
    <source>
        <dbReference type="Proteomes" id="UP000799291"/>
    </source>
</evidence>
<dbReference type="CDD" id="cd04486">
    <property type="entry name" value="YhcR_OBF_like"/>
    <property type="match status" value="1"/>
</dbReference>
<proteinExistence type="predicted"/>
<dbReference type="SUPFAM" id="SSF56219">
    <property type="entry name" value="DNase I-like"/>
    <property type="match status" value="1"/>
</dbReference>
<dbReference type="InterPro" id="IPR005135">
    <property type="entry name" value="Endo/exonuclease/phosphatase"/>
</dbReference>
<dbReference type="InterPro" id="IPR036691">
    <property type="entry name" value="Endo/exonu/phosph_ase_sf"/>
</dbReference>
<keyword evidence="5" id="KW-1185">Reference proteome</keyword>
<accession>A0A6G1J0T8</accession>
<reference evidence="4" key="1">
    <citation type="journal article" date="2020" name="Stud. Mycol.">
        <title>101 Dothideomycetes genomes: a test case for predicting lifestyles and emergence of pathogens.</title>
        <authorList>
            <person name="Haridas S."/>
            <person name="Albert R."/>
            <person name="Binder M."/>
            <person name="Bloem J."/>
            <person name="Labutti K."/>
            <person name="Salamov A."/>
            <person name="Andreopoulos B."/>
            <person name="Baker S."/>
            <person name="Barry K."/>
            <person name="Bills G."/>
            <person name="Bluhm B."/>
            <person name="Cannon C."/>
            <person name="Castanera R."/>
            <person name="Culley D."/>
            <person name="Daum C."/>
            <person name="Ezra D."/>
            <person name="Gonzalez J."/>
            <person name="Henrissat B."/>
            <person name="Kuo A."/>
            <person name="Liang C."/>
            <person name="Lipzen A."/>
            <person name="Lutzoni F."/>
            <person name="Magnuson J."/>
            <person name="Mondo S."/>
            <person name="Nolan M."/>
            <person name="Ohm R."/>
            <person name="Pangilinan J."/>
            <person name="Park H.-J."/>
            <person name="Ramirez L."/>
            <person name="Alfaro M."/>
            <person name="Sun H."/>
            <person name="Tritt A."/>
            <person name="Yoshinaga Y."/>
            <person name="Zwiers L.-H."/>
            <person name="Turgeon B."/>
            <person name="Goodwin S."/>
            <person name="Spatafora J."/>
            <person name="Crous P."/>
            <person name="Grigoriev I."/>
        </authorList>
    </citation>
    <scope>NUCLEOTIDE SEQUENCE</scope>
    <source>
        <strain evidence="4">CBS 122367</strain>
    </source>
</reference>
<dbReference type="PANTHER" id="PTHR42834">
    <property type="entry name" value="ENDONUCLEASE/EXONUCLEASE/PHOSPHATASE FAMILY PROTEIN (AFU_ORTHOLOGUE AFUA_3G09210)"/>
    <property type="match status" value="1"/>
</dbReference>
<sequence length="628" mass="66776">MSSLLRFCTLVASVAVTSALTVAEINGNKFLSPYNGQTVSNVSGVITAKGPDGLWIRSTTSDKDARTSESVYVFGRTFGANLTVGDAIAIGGKVVEYRSNKDYVYLTEISTPVLERKVSSGNTVKPLVIGKDTSNPPTEQFTSLDGGDVFAVPNNVSLVSVANPVLEPKKYGMDFWESLCGELVTVRRPTAVAKPNSFGDTWVVGDWRVTGRNGRDGLTMTDKDANPETIIIGSPLDGTTNPKTTKLGDKLEEITGIVTYAFGFYRILPSTALKVTNSQQPTLPSTTKILSSGKCSGLTFGAYNVENLAPTSAHLPSVAAHIVDYLKSPDLMFLQEVQDDNGPTNDAVVSANLTLSTLIAAISAAGGPTYAFTDIAPSDDQDGGQPGGNIRTAYLYKPSLLRLHKPNPGTALDATEVLPGPALSFNPGRIDPANAAWGASRKPLVAQWEVVGKGGKATGGFFTVNVHFGSKGGSSSIQGDARPPVNGGVDDRQAQAEITANFVKSIRDVSKSAHVITAGDFNEFAFVDPLTTYTSISGLKDLDAAVGIRPVERYTYLFDMNAQQLDHMFVSPSMLQGGKKARYEHVHINTWVDAAAMGPTENMLHSLAGTNDTNQQPMGLQRPPPHVQ</sequence>
<keyword evidence="4" id="KW-0540">Nuclease</keyword>
<dbReference type="AlphaFoldDB" id="A0A6G1J0T8"/>
<dbReference type="Gene3D" id="3.60.10.10">
    <property type="entry name" value="Endonuclease/exonuclease/phosphatase"/>
    <property type="match status" value="1"/>
</dbReference>
<evidence type="ECO:0000259" key="3">
    <source>
        <dbReference type="Pfam" id="PF03372"/>
    </source>
</evidence>
<organism evidence="4 5">
    <name type="scientific">Lentithecium fluviatile CBS 122367</name>
    <dbReference type="NCBI Taxonomy" id="1168545"/>
    <lineage>
        <taxon>Eukaryota</taxon>
        <taxon>Fungi</taxon>
        <taxon>Dikarya</taxon>
        <taxon>Ascomycota</taxon>
        <taxon>Pezizomycotina</taxon>
        <taxon>Dothideomycetes</taxon>
        <taxon>Pleosporomycetidae</taxon>
        <taxon>Pleosporales</taxon>
        <taxon>Massarineae</taxon>
        <taxon>Lentitheciaceae</taxon>
        <taxon>Lentithecium</taxon>
    </lineage>
</organism>
<gene>
    <name evidence="4" type="ORF">K458DRAFT_431720</name>
</gene>
<feature type="domain" description="Endonuclease/exonuclease/phosphatase" evidence="3">
    <location>
        <begin position="302"/>
        <end position="574"/>
    </location>
</feature>
<dbReference type="OrthoDB" id="47488at2759"/>
<dbReference type="GO" id="GO:0004519">
    <property type="term" value="F:endonuclease activity"/>
    <property type="evidence" value="ECO:0007669"/>
    <property type="project" value="UniProtKB-KW"/>
</dbReference>
<feature type="chain" id="PRO_5026352328" evidence="2">
    <location>
        <begin position="20"/>
        <end position="628"/>
    </location>
</feature>
<protein>
    <submittedName>
        <fullName evidence="4">Endonuclease/exonuclease/phosphatase family protein-like protein</fullName>
    </submittedName>
</protein>
<keyword evidence="4" id="KW-0255">Endonuclease</keyword>
<evidence type="ECO:0000313" key="4">
    <source>
        <dbReference type="EMBL" id="KAF2684127.1"/>
    </source>
</evidence>
<name>A0A6G1J0T8_9PLEO</name>